<dbReference type="Proteomes" id="UP001316803">
    <property type="component" value="Unassembled WGS sequence"/>
</dbReference>
<protein>
    <submittedName>
        <fullName evidence="1">Uncharacterized protein</fullName>
    </submittedName>
</protein>
<name>A0AAN8EAG7_9EURO</name>
<proteinExistence type="predicted"/>
<dbReference type="AlphaFoldDB" id="A0AAN8EAG7"/>
<dbReference type="EMBL" id="JAKLMC020000030">
    <property type="protein sequence ID" value="KAK5950058.1"/>
    <property type="molecule type" value="Genomic_DNA"/>
</dbReference>
<comment type="caution">
    <text evidence="1">The sequence shown here is derived from an EMBL/GenBank/DDBJ whole genome shotgun (WGS) entry which is preliminary data.</text>
</comment>
<evidence type="ECO:0000313" key="2">
    <source>
        <dbReference type="Proteomes" id="UP001316803"/>
    </source>
</evidence>
<reference evidence="1 2" key="1">
    <citation type="submission" date="2022-12" db="EMBL/GenBank/DDBJ databases">
        <title>Genomic features and morphological characterization of a novel Knufia sp. strain isolated from spacecraft assembly facility.</title>
        <authorList>
            <person name="Teixeira M."/>
            <person name="Chander A.M."/>
            <person name="Stajich J.E."/>
            <person name="Venkateswaran K."/>
        </authorList>
    </citation>
    <scope>NUCLEOTIDE SEQUENCE [LARGE SCALE GENOMIC DNA]</scope>
    <source>
        <strain evidence="1 2">FJI-L2-BK-P2</strain>
    </source>
</reference>
<sequence>MDFAVKTQVTNQGMKPFLERLQTKVQRLPEDPTSVATPFIRVNYMDVDGRDRTWEGEETVLADWGTDLLPYLPRAQALSARFPLPTAHLDNVLKTFSSATPQNIELEDLTAQLKNLRAEQARLDALIAADPASNS</sequence>
<evidence type="ECO:0000313" key="1">
    <source>
        <dbReference type="EMBL" id="KAK5950058.1"/>
    </source>
</evidence>
<accession>A0AAN8EAG7</accession>
<organism evidence="1 2">
    <name type="scientific">Knufia fluminis</name>
    <dbReference type="NCBI Taxonomy" id="191047"/>
    <lineage>
        <taxon>Eukaryota</taxon>
        <taxon>Fungi</taxon>
        <taxon>Dikarya</taxon>
        <taxon>Ascomycota</taxon>
        <taxon>Pezizomycotina</taxon>
        <taxon>Eurotiomycetes</taxon>
        <taxon>Chaetothyriomycetidae</taxon>
        <taxon>Chaetothyriales</taxon>
        <taxon>Trichomeriaceae</taxon>
        <taxon>Knufia</taxon>
    </lineage>
</organism>
<keyword evidence="2" id="KW-1185">Reference proteome</keyword>
<gene>
    <name evidence="1" type="ORF">OHC33_009020</name>
</gene>